<accession>A0ABP0AK37</accession>
<dbReference type="Gene3D" id="3.30.565.10">
    <property type="entry name" value="Histidine kinase-like ATPase, C-terminal domain"/>
    <property type="match status" value="1"/>
</dbReference>
<dbReference type="PANTHER" id="PTHR32387:SF0">
    <property type="entry name" value="PROTEIN NO VEIN"/>
    <property type="match status" value="1"/>
</dbReference>
<organism evidence="2 3">
    <name type="scientific">Sporothrix curviconia</name>
    <dbReference type="NCBI Taxonomy" id="1260050"/>
    <lineage>
        <taxon>Eukaryota</taxon>
        <taxon>Fungi</taxon>
        <taxon>Dikarya</taxon>
        <taxon>Ascomycota</taxon>
        <taxon>Pezizomycotina</taxon>
        <taxon>Sordariomycetes</taxon>
        <taxon>Sordariomycetidae</taxon>
        <taxon>Ophiostomatales</taxon>
        <taxon>Ophiostomataceae</taxon>
        <taxon>Sporothrix</taxon>
    </lineage>
</organism>
<keyword evidence="3" id="KW-1185">Reference proteome</keyword>
<dbReference type="PANTHER" id="PTHR32387">
    <property type="entry name" value="WU:FJ29H11"/>
    <property type="match status" value="1"/>
</dbReference>
<dbReference type="SUPFAM" id="SSF55874">
    <property type="entry name" value="ATPase domain of HSP90 chaperone/DNA topoisomerase II/histidine kinase"/>
    <property type="match status" value="1"/>
</dbReference>
<protein>
    <submittedName>
        <fullName evidence="2">Uncharacterized protein</fullName>
    </submittedName>
</protein>
<dbReference type="InterPro" id="IPR036890">
    <property type="entry name" value="HATPase_C_sf"/>
</dbReference>
<proteinExistence type="predicted"/>
<name>A0ABP0AK37_9PEZI</name>
<evidence type="ECO:0000256" key="1">
    <source>
        <dbReference type="SAM" id="MobiDB-lite"/>
    </source>
</evidence>
<sequence>MAHRDAARKSVEDTAKGNGHIPPAVLETMTALLPKESLGSVLEAMGSLKRQSAASVKTLAQNLDSSSAEFIFELLQNYDDSYTGSSGPPNVTFRIYPDRIVASCHEAGFAKENVESICSIGQSLKPKQAQTQQEDHAGYTGKKGIGFKSVFMVAEEVHIQSGDYSFRFVCKMGDSGLGMTTPIWTDHDEALDVGLSHIVLTLRQDGWPSDIKRRQEIIHEQFHNIHDSILLFMKRLERIDVSFYDKEDLVTSSTVFTVDRQANRTTTKRIKTTWDSSRKDTTTEAVQYYAMVKHTVKDLAPSEDRRDADGDVDGDEPYPATSDSVVVLGFPMDANCFLIRADFVTQASREDIITTSKRNEGLATGIAEAFVKAVLGFCESDMLQYTWMRYLPRETEYPVDVFWRSIIKDIHKRLQEAPVIRPAGPTQPLVPLSACRLIPHRMRDRGMVPLLPDTAPECYPSSKYCIRDLDVLRDVGLKEMTLDEWLLRLENAVSAPTSIFMTPHDSDWYNQVDKLLMQEPEKVKQARLIPLRDGRCVAAASGPVYYSWTWGTGLKFPQDLDLAVVDAKAAVNPMQKRLFDRLGVRSACVDGARQATLRRYKLPFTVQRDQNVVHLRFLYLTHHLAAPPYGYDQLYVWPQKGFMIKCGSKDVYMPDDGPYGVTQLLCPSKAEDEAAYRALGFDSIPIMHEEYFANNAEFPTQRNLAWRLWLHKFLGIRQHLRLADSTGNATTICKYVAEHHPEKFVQLLRVAWSYDSGTPTEEKRFVEELGNVQVLCRGGRTECLRSTYFPLQPWVILADSFLNTEFYPWLELEPDLPSGQMQLQKWTSLCAAFGLGYDIPTQSFLINVLRWIKKGYKTACDVEDPARILRLYACLQSEIKRSKIPKEAADDVRYVIFMT</sequence>
<dbReference type="EMBL" id="CAWUHB010000001">
    <property type="protein sequence ID" value="CAK7208172.1"/>
    <property type="molecule type" value="Genomic_DNA"/>
</dbReference>
<feature type="compositionally biased region" description="Basic and acidic residues" evidence="1">
    <location>
        <begin position="1"/>
        <end position="15"/>
    </location>
</feature>
<feature type="region of interest" description="Disordered" evidence="1">
    <location>
        <begin position="1"/>
        <end position="21"/>
    </location>
</feature>
<dbReference type="Proteomes" id="UP001642405">
    <property type="component" value="Unassembled WGS sequence"/>
</dbReference>
<evidence type="ECO:0000313" key="2">
    <source>
        <dbReference type="EMBL" id="CAK7208172.1"/>
    </source>
</evidence>
<dbReference type="InterPro" id="IPR052957">
    <property type="entry name" value="Auxin_embryo_med"/>
</dbReference>
<comment type="caution">
    <text evidence="2">The sequence shown here is derived from an EMBL/GenBank/DDBJ whole genome shotgun (WGS) entry which is preliminary data.</text>
</comment>
<evidence type="ECO:0000313" key="3">
    <source>
        <dbReference type="Proteomes" id="UP001642405"/>
    </source>
</evidence>
<reference evidence="2 3" key="1">
    <citation type="submission" date="2024-01" db="EMBL/GenBank/DDBJ databases">
        <authorList>
            <person name="Allen C."/>
            <person name="Tagirdzhanova G."/>
        </authorList>
    </citation>
    <scope>NUCLEOTIDE SEQUENCE [LARGE SCALE GENOMIC DNA]</scope>
</reference>
<gene>
    <name evidence="2" type="ORF">SCUCBS95973_000013</name>
</gene>